<dbReference type="Gene3D" id="2.40.440.10">
    <property type="entry name" value="L,D-transpeptidase catalytic domain-like"/>
    <property type="match status" value="1"/>
</dbReference>
<dbReference type="PANTHER" id="PTHR36699:SF1">
    <property type="entry name" value="L,D-TRANSPEPTIDASE YAFK-RELATED"/>
    <property type="match status" value="1"/>
</dbReference>
<dbReference type="InterPro" id="IPR038063">
    <property type="entry name" value="Transpep_catalytic_dom"/>
</dbReference>
<feature type="active site" description="Proton donor/acceptor" evidence="7">
    <location>
        <position position="119"/>
    </location>
</feature>
<comment type="pathway">
    <text evidence="1 7">Cell wall biogenesis; peptidoglycan biosynthesis.</text>
</comment>
<proteinExistence type="inferred from homology"/>
<dbReference type="PROSITE" id="PS52029">
    <property type="entry name" value="LD_TPASE"/>
    <property type="match status" value="1"/>
</dbReference>
<sequence>MSVLPGCVVRQAQDGPALAAQRSTPLLADEVLVKKGQRRLYLMRDGKPFRTYRVALGFAPEGHKEREGDGRTPEGRYVLDWRNASSRFTKAINISYPNVEDRARAAMRGDRPGGAIMIHGEPRCHVDPALADLVRYEDWTEGCVAVSNLAMDEIWRYTLDGTPIEIRP</sequence>
<comment type="similarity">
    <text evidence="2">Belongs to the YkuD family.</text>
</comment>
<reference evidence="9 10" key="1">
    <citation type="journal article" date="2020" name="Microorganisms">
        <title>Osmotic Adaptation and Compatible Solute Biosynthesis of Phototrophic Bacteria as Revealed from Genome Analyses.</title>
        <authorList>
            <person name="Imhoff J.F."/>
            <person name="Rahn T."/>
            <person name="Kunzel S."/>
            <person name="Keller A."/>
            <person name="Neulinger S.C."/>
        </authorList>
    </citation>
    <scope>NUCLEOTIDE SEQUENCE [LARGE SCALE GENOMIC DNA]</scope>
    <source>
        <strain evidence="9 10">DSM 25653</strain>
    </source>
</reference>
<dbReference type="GO" id="GO:0016740">
    <property type="term" value="F:transferase activity"/>
    <property type="evidence" value="ECO:0007669"/>
    <property type="project" value="UniProtKB-KW"/>
</dbReference>
<evidence type="ECO:0000256" key="2">
    <source>
        <dbReference type="ARBA" id="ARBA00005992"/>
    </source>
</evidence>
<evidence type="ECO:0000256" key="3">
    <source>
        <dbReference type="ARBA" id="ARBA00022679"/>
    </source>
</evidence>
<dbReference type="PANTHER" id="PTHR36699">
    <property type="entry name" value="LD-TRANSPEPTIDASE"/>
    <property type="match status" value="1"/>
</dbReference>
<keyword evidence="3" id="KW-0808">Transferase</keyword>
<evidence type="ECO:0000256" key="4">
    <source>
        <dbReference type="ARBA" id="ARBA00022960"/>
    </source>
</evidence>
<dbReference type="AlphaFoldDB" id="A0A9X1B457"/>
<evidence type="ECO:0000256" key="1">
    <source>
        <dbReference type="ARBA" id="ARBA00004752"/>
    </source>
</evidence>
<dbReference type="GO" id="GO:0071555">
    <property type="term" value="P:cell wall organization"/>
    <property type="evidence" value="ECO:0007669"/>
    <property type="project" value="UniProtKB-UniRule"/>
</dbReference>
<evidence type="ECO:0000259" key="8">
    <source>
        <dbReference type="PROSITE" id="PS52029"/>
    </source>
</evidence>
<dbReference type="GO" id="GO:0008360">
    <property type="term" value="P:regulation of cell shape"/>
    <property type="evidence" value="ECO:0007669"/>
    <property type="project" value="UniProtKB-UniRule"/>
</dbReference>
<evidence type="ECO:0000256" key="7">
    <source>
        <dbReference type="PROSITE-ProRule" id="PRU01373"/>
    </source>
</evidence>
<dbReference type="GO" id="GO:0009252">
    <property type="term" value="P:peptidoglycan biosynthetic process"/>
    <property type="evidence" value="ECO:0007669"/>
    <property type="project" value="UniProtKB-KW"/>
</dbReference>
<keyword evidence="6 7" id="KW-0961">Cell wall biogenesis/degradation</keyword>
<dbReference type="Pfam" id="PF03734">
    <property type="entry name" value="YkuD"/>
    <property type="match status" value="1"/>
</dbReference>
<dbReference type="CDD" id="cd16913">
    <property type="entry name" value="YkuD_like"/>
    <property type="match status" value="1"/>
</dbReference>
<name>A0A9X1B457_9GAMM</name>
<keyword evidence="5 7" id="KW-0573">Peptidoglycan synthesis</keyword>
<dbReference type="EMBL" id="NRRY01000009">
    <property type="protein sequence ID" value="MBK1618287.1"/>
    <property type="molecule type" value="Genomic_DNA"/>
</dbReference>
<protein>
    <recommendedName>
        <fullName evidence="8">L,D-TPase catalytic domain-containing protein</fullName>
    </recommendedName>
</protein>
<evidence type="ECO:0000313" key="9">
    <source>
        <dbReference type="EMBL" id="MBK1618287.1"/>
    </source>
</evidence>
<dbReference type="Proteomes" id="UP001138768">
    <property type="component" value="Unassembled WGS sequence"/>
</dbReference>
<evidence type="ECO:0000256" key="6">
    <source>
        <dbReference type="ARBA" id="ARBA00023316"/>
    </source>
</evidence>
<comment type="caution">
    <text evidence="9">The sequence shown here is derived from an EMBL/GenBank/DDBJ whole genome shotgun (WGS) entry which is preliminary data.</text>
</comment>
<dbReference type="GO" id="GO:0004180">
    <property type="term" value="F:carboxypeptidase activity"/>
    <property type="evidence" value="ECO:0007669"/>
    <property type="project" value="UniProtKB-ARBA"/>
</dbReference>
<organism evidence="9 10">
    <name type="scientific">Lamprobacter modestohalophilus</name>
    <dbReference type="NCBI Taxonomy" id="1064514"/>
    <lineage>
        <taxon>Bacteria</taxon>
        <taxon>Pseudomonadati</taxon>
        <taxon>Pseudomonadota</taxon>
        <taxon>Gammaproteobacteria</taxon>
        <taxon>Chromatiales</taxon>
        <taxon>Chromatiaceae</taxon>
        <taxon>Lamprobacter</taxon>
    </lineage>
</organism>
<dbReference type="InterPro" id="IPR005490">
    <property type="entry name" value="LD_TPept_cat_dom"/>
</dbReference>
<evidence type="ECO:0000313" key="10">
    <source>
        <dbReference type="Proteomes" id="UP001138768"/>
    </source>
</evidence>
<feature type="active site" description="Nucleophile" evidence="7">
    <location>
        <position position="143"/>
    </location>
</feature>
<dbReference type="SUPFAM" id="SSF141523">
    <property type="entry name" value="L,D-transpeptidase catalytic domain-like"/>
    <property type="match status" value="1"/>
</dbReference>
<accession>A0A9X1B457</accession>
<gene>
    <name evidence="9" type="ORF">CKO42_07495</name>
</gene>
<keyword evidence="10" id="KW-1185">Reference proteome</keyword>
<keyword evidence="4 7" id="KW-0133">Cell shape</keyword>
<feature type="domain" description="L,D-TPase catalytic" evidence="8">
    <location>
        <begin position="29"/>
        <end position="167"/>
    </location>
</feature>
<evidence type="ECO:0000256" key="5">
    <source>
        <dbReference type="ARBA" id="ARBA00022984"/>
    </source>
</evidence>